<sequence>MVTPRLRPLSSLHSEVVVSLPTMLTSPAALTAAGLELREQVRAFLAETLPWGTFQPGRGMGAGVDRAFSAALAERCWVGMAVPAHNW</sequence>
<keyword evidence="2" id="KW-1185">Reference proteome</keyword>
<protein>
    <recommendedName>
        <fullName evidence="3">Acyl-CoA dehydrogenase/oxidase N-terminal domain-containing protein</fullName>
    </recommendedName>
</protein>
<evidence type="ECO:0000313" key="2">
    <source>
        <dbReference type="Proteomes" id="UP000267289"/>
    </source>
</evidence>
<dbReference type="AlphaFoldDB" id="A0A498PSV9"/>
<evidence type="ECO:0008006" key="3">
    <source>
        <dbReference type="Google" id="ProtNLM"/>
    </source>
</evidence>
<dbReference type="Proteomes" id="UP000267289">
    <property type="component" value="Unassembled WGS sequence"/>
</dbReference>
<organism evidence="1 2">
    <name type="scientific">Mycobacterium innocens</name>
    <dbReference type="NCBI Taxonomy" id="2341083"/>
    <lineage>
        <taxon>Bacteria</taxon>
        <taxon>Bacillati</taxon>
        <taxon>Actinomycetota</taxon>
        <taxon>Actinomycetes</taxon>
        <taxon>Mycobacteriales</taxon>
        <taxon>Mycobacteriaceae</taxon>
        <taxon>Mycobacterium</taxon>
    </lineage>
</organism>
<dbReference type="EMBL" id="UPHQ01000052">
    <property type="protein sequence ID" value="VBA36788.1"/>
    <property type="molecule type" value="Genomic_DNA"/>
</dbReference>
<accession>A0A498PSV9</accession>
<reference evidence="1 2" key="1">
    <citation type="submission" date="2018-09" db="EMBL/GenBank/DDBJ databases">
        <authorList>
            <person name="Tagini F."/>
        </authorList>
    </citation>
    <scope>NUCLEOTIDE SEQUENCE [LARGE SCALE GENOMIC DNA]</scope>
    <source>
        <strain evidence="1 2">MK13</strain>
    </source>
</reference>
<evidence type="ECO:0000313" key="1">
    <source>
        <dbReference type="EMBL" id="VBA36788.1"/>
    </source>
</evidence>
<gene>
    <name evidence="1" type="ORF">LAUMK13_01326</name>
</gene>
<proteinExistence type="predicted"/>
<name>A0A498PSV9_9MYCO</name>